<dbReference type="EMBL" id="DF977546">
    <property type="protein sequence ID" value="GAP92248.1"/>
    <property type="molecule type" value="Genomic_DNA"/>
</dbReference>
<reference evidence="3" key="1">
    <citation type="submission" date="2016-03" db="EMBL/GenBank/DDBJ databases">
        <title>Draft genome sequence of Rosellinia necatrix.</title>
        <authorList>
            <person name="Kanematsu S."/>
        </authorList>
    </citation>
    <scope>NUCLEOTIDE SEQUENCE [LARGE SCALE GENOMIC DNA]</scope>
    <source>
        <strain evidence="3">W97</strain>
    </source>
</reference>
<name>A0A1W2TUF5_ROSNE</name>
<evidence type="ECO:0000256" key="1">
    <source>
        <dbReference type="RuleBase" id="RU364150"/>
    </source>
</evidence>
<dbReference type="InterPro" id="IPR019095">
    <property type="entry name" value="Mediator_Med18"/>
</dbReference>
<organism evidence="3">
    <name type="scientific">Rosellinia necatrix</name>
    <name type="common">White root-rot fungus</name>
    <dbReference type="NCBI Taxonomy" id="77044"/>
    <lineage>
        <taxon>Eukaryota</taxon>
        <taxon>Fungi</taxon>
        <taxon>Dikarya</taxon>
        <taxon>Ascomycota</taxon>
        <taxon>Pezizomycotina</taxon>
        <taxon>Sordariomycetes</taxon>
        <taxon>Xylariomycetidae</taxon>
        <taxon>Xylariales</taxon>
        <taxon>Xylariaceae</taxon>
        <taxon>Rosellinia</taxon>
    </lineage>
</organism>
<dbReference type="GO" id="GO:0006357">
    <property type="term" value="P:regulation of transcription by RNA polymerase II"/>
    <property type="evidence" value="ECO:0007669"/>
    <property type="project" value="InterPro"/>
</dbReference>
<dbReference type="GO" id="GO:0016592">
    <property type="term" value="C:mediator complex"/>
    <property type="evidence" value="ECO:0007669"/>
    <property type="project" value="InterPro"/>
</dbReference>
<dbReference type="AlphaFoldDB" id="A0A1W2TUF5"/>
<sequence>MHELFLTASVSQEDFDTACAILQGLSWMTARRTVYRILYFAGQPQPRSLPVTPQAELLPRQQDRQLWVELSRQLQRSSYVLQAAYEVSPETDFGRGGNNNNNIAAAAPTDLNRLPATLRWTDLPDPLRDSPITSRKKIEIPFRFNLRGVLLANQHTYTNELIQESYSFNQGDLEIMLSRYYHLPAEQIPGQPQSQSQPQPQPAPQLPPWADLRPVDPAQKWALTVKLHVAEDGQPERLAKATEELLRNKAELDRLFDFRPVDRRVFDTRVAPPPVVPGRAPP</sequence>
<dbReference type="Pfam" id="PF09637">
    <property type="entry name" value="Med18"/>
    <property type="match status" value="1"/>
</dbReference>
<comment type="subcellular location">
    <subcellularLocation>
        <location evidence="1">Nucleus</location>
    </subcellularLocation>
</comment>
<dbReference type="GO" id="GO:0003712">
    <property type="term" value="F:transcription coregulator activity"/>
    <property type="evidence" value="ECO:0007669"/>
    <property type="project" value="InterPro"/>
</dbReference>
<keyword evidence="1" id="KW-0805">Transcription regulation</keyword>
<feature type="region of interest" description="Disordered" evidence="2">
    <location>
        <begin position="187"/>
        <end position="211"/>
    </location>
</feature>
<dbReference type="OrthoDB" id="5348092at2759"/>
<keyword evidence="1" id="KW-0539">Nucleus</keyword>
<comment type="function">
    <text evidence="1">Component of the Mediator complex, a coactivator involved in the regulated transcription of nearly all RNA polymerase II-dependent genes. Mediator functions as a bridge to convey information from gene-specific regulatory proteins to the basal RNA polymerase II transcription machinery. Mediator is recruited to promoters by direct interactions with regulatory proteins and serves as a scaffold for the assembly of a functional preinitiation complex with RNA polymerase II and the general transcription factors.</text>
</comment>
<dbReference type="OMA" id="MHEIFLT"/>
<dbReference type="Proteomes" id="UP000054516">
    <property type="component" value="Unassembled WGS sequence"/>
</dbReference>
<gene>
    <name evidence="1" type="primary">MED18</name>
    <name evidence="3" type="ORF">SAMD00023353_10100180</name>
</gene>
<protein>
    <recommendedName>
        <fullName evidence="1">Mediator of RNA polymerase II transcription subunit 18</fullName>
    </recommendedName>
    <alternativeName>
        <fullName evidence="1">Mediator complex subunit 18</fullName>
    </alternativeName>
</protein>
<feature type="compositionally biased region" description="Low complexity" evidence="2">
    <location>
        <begin position="187"/>
        <end position="198"/>
    </location>
</feature>
<dbReference type="Gene3D" id="2.40.320.10">
    <property type="entry name" value="Hypothetical Protein Pfu-838710-001"/>
    <property type="match status" value="1"/>
</dbReference>
<evidence type="ECO:0000313" key="4">
    <source>
        <dbReference type="Proteomes" id="UP000054516"/>
    </source>
</evidence>
<comment type="similarity">
    <text evidence="1">Belongs to the Mediator complex subunit 18 family.</text>
</comment>
<keyword evidence="1" id="KW-0010">Activator</keyword>
<dbReference type="STRING" id="77044.A0A1W2TUF5"/>
<comment type="subunit">
    <text evidence="1">Component of the Mediator complex.</text>
</comment>
<evidence type="ECO:0000313" key="3">
    <source>
        <dbReference type="EMBL" id="GAP92248.1"/>
    </source>
</evidence>
<accession>A0A1W2TUF5</accession>
<keyword evidence="1" id="KW-0804">Transcription</keyword>
<keyword evidence="4" id="KW-1185">Reference proteome</keyword>
<evidence type="ECO:0000256" key="2">
    <source>
        <dbReference type="SAM" id="MobiDB-lite"/>
    </source>
</evidence>
<proteinExistence type="inferred from homology"/>